<keyword evidence="1" id="KW-1133">Transmembrane helix</keyword>
<feature type="transmembrane region" description="Helical" evidence="1">
    <location>
        <begin position="21"/>
        <end position="44"/>
    </location>
</feature>
<evidence type="ECO:0000313" key="2">
    <source>
        <dbReference type="EMBL" id="QNN99296.1"/>
    </source>
</evidence>
<name>A0A7G9UZ41_9CAUD</name>
<reference evidence="2 3" key="1">
    <citation type="submission" date="2020-06" db="EMBL/GenBank/DDBJ databases">
        <authorList>
            <person name="Arora M.N."/>
            <person name="Dalling M.T."/>
            <person name="Dawson S.P.M."/>
            <person name="Elia S.N."/>
            <person name="Burke B."/>
            <person name="Shaffer C.D."/>
            <person name="Weston-Hafer K.A."/>
            <person name="Garlena R.A."/>
            <person name="Russell D.A."/>
            <person name="Pope W.H."/>
            <person name="Jacobs-Sera D."/>
            <person name="Hatfull G.F."/>
        </authorList>
    </citation>
    <scope>NUCLEOTIDE SEQUENCE [LARGE SCALE GENOMIC DNA]</scope>
</reference>
<keyword evidence="1" id="KW-0812">Transmembrane</keyword>
<gene>
    <name evidence="2" type="primary">224</name>
    <name evidence="2" type="ORF">SEA_FAUST_224</name>
</gene>
<dbReference type="GeneID" id="77927519"/>
<dbReference type="KEGG" id="vg:77927519"/>
<proteinExistence type="predicted"/>
<organism evidence="2 3">
    <name type="scientific">Streptomyces phage Faust</name>
    <dbReference type="NCBI Taxonomy" id="2767565"/>
    <lineage>
        <taxon>Viruses</taxon>
        <taxon>Duplodnaviria</taxon>
        <taxon>Heunggongvirae</taxon>
        <taxon>Uroviricota</taxon>
        <taxon>Caudoviricetes</taxon>
        <taxon>Stanwilliamsviridae</taxon>
        <taxon>Loccivirinae</taxon>
        <taxon>Faustvirus</taxon>
        <taxon>Faustvirus faust</taxon>
    </lineage>
</organism>
<evidence type="ECO:0000313" key="3">
    <source>
        <dbReference type="Proteomes" id="UP000516151"/>
    </source>
</evidence>
<dbReference type="Proteomes" id="UP000516151">
    <property type="component" value="Segment"/>
</dbReference>
<protein>
    <submittedName>
        <fullName evidence="2">Membrane protein</fullName>
    </submittedName>
</protein>
<keyword evidence="3" id="KW-1185">Reference proteome</keyword>
<keyword evidence="1" id="KW-0472">Membrane</keyword>
<accession>A0A7G9UZ41</accession>
<evidence type="ECO:0000256" key="1">
    <source>
        <dbReference type="SAM" id="Phobius"/>
    </source>
</evidence>
<sequence length="45" mass="4953">MGKRYKDPVEDAFNEIAGGCAIVFAAIFFIPFVLIGVGIGYWIWG</sequence>
<dbReference type="EMBL" id="MT684598">
    <property type="protein sequence ID" value="QNN99296.1"/>
    <property type="molecule type" value="Genomic_DNA"/>
</dbReference>
<dbReference type="RefSeq" id="YP_010651803.1">
    <property type="nucleotide sequence ID" value="NC_070783.1"/>
</dbReference>